<evidence type="ECO:0000313" key="1">
    <source>
        <dbReference type="EMBL" id="ABZ84871.1"/>
    </source>
</evidence>
<dbReference type="AlphaFoldDB" id="B0THT8"/>
<keyword evidence="2" id="KW-1185">Reference proteome</keyword>
<gene>
    <name evidence="1" type="ORF">HM1_2338</name>
</gene>
<dbReference type="Proteomes" id="UP000008550">
    <property type="component" value="Chromosome"/>
</dbReference>
<dbReference type="EMBL" id="CP000930">
    <property type="protein sequence ID" value="ABZ84871.1"/>
    <property type="molecule type" value="Genomic_DNA"/>
</dbReference>
<organism evidence="1 2">
    <name type="scientific">Heliobacterium modesticaldum (strain ATCC 51547 / Ice1)</name>
    <dbReference type="NCBI Taxonomy" id="498761"/>
    <lineage>
        <taxon>Bacteria</taxon>
        <taxon>Bacillati</taxon>
        <taxon>Bacillota</taxon>
        <taxon>Clostridia</taxon>
        <taxon>Eubacteriales</taxon>
        <taxon>Heliobacteriaceae</taxon>
        <taxon>Heliomicrobium</taxon>
    </lineage>
</organism>
<evidence type="ECO:0000313" key="2">
    <source>
        <dbReference type="Proteomes" id="UP000008550"/>
    </source>
</evidence>
<name>B0THT8_HELMI</name>
<dbReference type="PROSITE" id="PS51257">
    <property type="entry name" value="PROKAR_LIPOPROTEIN"/>
    <property type="match status" value="1"/>
</dbReference>
<dbReference type="RefSeq" id="WP_012283369.1">
    <property type="nucleotide sequence ID" value="NC_010337.2"/>
</dbReference>
<protein>
    <submittedName>
        <fullName evidence="1">Uncharacterized protein</fullName>
    </submittedName>
</protein>
<sequence length="346" mass="36364">MLTGKKNSWLRRSPPFLFCLFILFSLLLSGCRGTITGDTARNQDNESSITAVSYVPPLVGAILAPTDSPAAAGNGQVTAALRSLKEQYGVRVRAISPTDFLTPEEALGYFGVNEARAVVIADPAFAGFVPAAQEKFQKTTFIYLGLPEERTLETRLAGAYLAGALAGAMLPGGSVTVDIPPGETEAAAFERVIRAGLAETGKRDPLLTLTTSIGGGTVPGAAAGAGSESAAATADLRIILRAADMPPLPPGTGRIGNVIVLLQPNEAPPPGVWSIQGGVNSNDLYPRLEAILKGKEGQPSLLSVQWNIFMKTVRATEEPQPLPEEIRSKLEPVLQKLAQGEVHFNG</sequence>
<dbReference type="STRING" id="498761.HM1_2338"/>
<dbReference type="HOGENOM" id="CLU_801154_0_0_9"/>
<proteinExistence type="predicted"/>
<reference evidence="1 2" key="1">
    <citation type="journal article" date="2008" name="J. Bacteriol.">
        <title>The genome of Heliobacterium modesticaldum, a phototrophic representative of the Firmicutes containing the simplest photosynthetic apparatus.</title>
        <authorList>
            <person name="Sattley W.M."/>
            <person name="Madigan M.T."/>
            <person name="Swingley W.D."/>
            <person name="Cheung P.C."/>
            <person name="Clocksin K.M."/>
            <person name="Conrad A.L."/>
            <person name="Dejesa L.C."/>
            <person name="Honchak B.M."/>
            <person name="Jung D.O."/>
            <person name="Karbach L.E."/>
            <person name="Kurdoglu A."/>
            <person name="Lahiri S."/>
            <person name="Mastrian S.D."/>
            <person name="Page L.E."/>
            <person name="Taylor H.L."/>
            <person name="Wang Z.T."/>
            <person name="Raymond J."/>
            <person name="Chen M."/>
            <person name="Blankenship R.E."/>
            <person name="Touchman J.W."/>
        </authorList>
    </citation>
    <scope>NUCLEOTIDE SEQUENCE [LARGE SCALE GENOMIC DNA]</scope>
    <source>
        <strain evidence="2">ATCC 51547 / Ice1</strain>
    </source>
</reference>
<dbReference type="KEGG" id="hmo:HM1_2338"/>
<accession>B0THT8</accession>